<comment type="caution">
    <text evidence="1">The sequence shown here is derived from an EMBL/GenBank/DDBJ whole genome shotgun (WGS) entry which is preliminary data.</text>
</comment>
<gene>
    <name evidence="1" type="ORF">BCR34DRAFT_467908</name>
</gene>
<sequence length="54" mass="5569">LPVGTHQFVLANASPILEAGFVGRVKGAGSAGTRILFHGTSLDRLPGILKEGLK</sequence>
<feature type="non-terminal residue" evidence="1">
    <location>
        <position position="54"/>
    </location>
</feature>
<feature type="non-terminal residue" evidence="1">
    <location>
        <position position="1"/>
    </location>
</feature>
<name>A0A1Y1ZZJ9_9PLEO</name>
<organism evidence="1 2">
    <name type="scientific">Clohesyomyces aquaticus</name>
    <dbReference type="NCBI Taxonomy" id="1231657"/>
    <lineage>
        <taxon>Eukaryota</taxon>
        <taxon>Fungi</taxon>
        <taxon>Dikarya</taxon>
        <taxon>Ascomycota</taxon>
        <taxon>Pezizomycotina</taxon>
        <taxon>Dothideomycetes</taxon>
        <taxon>Pleosporomycetidae</taxon>
        <taxon>Pleosporales</taxon>
        <taxon>Lindgomycetaceae</taxon>
        <taxon>Clohesyomyces</taxon>
    </lineage>
</organism>
<dbReference type="Proteomes" id="UP000193144">
    <property type="component" value="Unassembled WGS sequence"/>
</dbReference>
<dbReference type="AlphaFoldDB" id="A0A1Y1ZZJ9"/>
<protein>
    <submittedName>
        <fullName evidence="1">Uncharacterized protein</fullName>
    </submittedName>
</protein>
<accession>A0A1Y1ZZJ9</accession>
<dbReference type="EMBL" id="MCFA01000025">
    <property type="protein sequence ID" value="ORY15477.1"/>
    <property type="molecule type" value="Genomic_DNA"/>
</dbReference>
<evidence type="ECO:0000313" key="2">
    <source>
        <dbReference type="Proteomes" id="UP000193144"/>
    </source>
</evidence>
<proteinExistence type="predicted"/>
<evidence type="ECO:0000313" key="1">
    <source>
        <dbReference type="EMBL" id="ORY15477.1"/>
    </source>
</evidence>
<dbReference type="OrthoDB" id="109543at2759"/>
<keyword evidence="2" id="KW-1185">Reference proteome</keyword>
<reference evidence="1 2" key="1">
    <citation type="submission" date="2016-07" db="EMBL/GenBank/DDBJ databases">
        <title>Pervasive Adenine N6-methylation of Active Genes in Fungi.</title>
        <authorList>
            <consortium name="DOE Joint Genome Institute"/>
            <person name="Mondo S.J."/>
            <person name="Dannebaum R.O."/>
            <person name="Kuo R.C."/>
            <person name="Labutti K."/>
            <person name="Haridas S."/>
            <person name="Kuo A."/>
            <person name="Salamov A."/>
            <person name="Ahrendt S.R."/>
            <person name="Lipzen A."/>
            <person name="Sullivan W."/>
            <person name="Andreopoulos W.B."/>
            <person name="Clum A."/>
            <person name="Lindquist E."/>
            <person name="Daum C."/>
            <person name="Ramamoorthy G.K."/>
            <person name="Gryganskyi A."/>
            <person name="Culley D."/>
            <person name="Magnuson J.K."/>
            <person name="James T.Y."/>
            <person name="O'Malley M.A."/>
            <person name="Stajich J.E."/>
            <person name="Spatafora J.W."/>
            <person name="Visel A."/>
            <person name="Grigoriev I.V."/>
        </authorList>
    </citation>
    <scope>NUCLEOTIDE SEQUENCE [LARGE SCALE GENOMIC DNA]</scope>
    <source>
        <strain evidence="1 2">CBS 115471</strain>
    </source>
</reference>